<dbReference type="EMBL" id="JAGGNH010000010">
    <property type="protein sequence ID" value="KAJ0962249.1"/>
    <property type="molecule type" value="Genomic_DNA"/>
</dbReference>
<accession>A0A9D5BX48</accession>
<keyword evidence="2" id="KW-1185">Reference proteome</keyword>
<comment type="caution">
    <text evidence="1">The sequence shown here is derived from an EMBL/GenBank/DDBJ whole genome shotgun (WGS) entry which is preliminary data.</text>
</comment>
<reference evidence="1" key="1">
    <citation type="submission" date="2021-03" db="EMBL/GenBank/DDBJ databases">
        <authorList>
            <person name="Li Z."/>
            <person name="Yang C."/>
        </authorList>
    </citation>
    <scope>NUCLEOTIDE SEQUENCE</scope>
    <source>
        <strain evidence="1">Dzin_1.0</strain>
        <tissue evidence="1">Leaf</tissue>
    </source>
</reference>
<dbReference type="AlphaFoldDB" id="A0A9D5BX48"/>
<sequence length="117" mass="13355">MWVDLTLEAQLMKQDIDDAWFQTSHLIHQMPSHCLKSSSEVQFNSPKMLYQLPKLPDSVSRSRGKDFKSRKWAMDELSSPMEIPSTAALRSGDHSMMTLFISLLVAFLLCKASDLLH</sequence>
<dbReference type="OrthoDB" id="1923324at2759"/>
<dbReference type="Proteomes" id="UP001085076">
    <property type="component" value="Miscellaneous, Linkage group lg10"/>
</dbReference>
<name>A0A9D5BX48_9LILI</name>
<evidence type="ECO:0000313" key="1">
    <source>
        <dbReference type="EMBL" id="KAJ0962249.1"/>
    </source>
</evidence>
<organism evidence="1 2">
    <name type="scientific">Dioscorea zingiberensis</name>
    <dbReference type="NCBI Taxonomy" id="325984"/>
    <lineage>
        <taxon>Eukaryota</taxon>
        <taxon>Viridiplantae</taxon>
        <taxon>Streptophyta</taxon>
        <taxon>Embryophyta</taxon>
        <taxon>Tracheophyta</taxon>
        <taxon>Spermatophyta</taxon>
        <taxon>Magnoliopsida</taxon>
        <taxon>Liliopsida</taxon>
        <taxon>Dioscoreales</taxon>
        <taxon>Dioscoreaceae</taxon>
        <taxon>Dioscorea</taxon>
    </lineage>
</organism>
<evidence type="ECO:0000313" key="2">
    <source>
        <dbReference type="Proteomes" id="UP001085076"/>
    </source>
</evidence>
<proteinExistence type="predicted"/>
<reference evidence="1" key="2">
    <citation type="journal article" date="2022" name="Hortic Res">
        <title>The genome of Dioscorea zingiberensis sheds light on the biosynthesis, origin and evolution of the medicinally important diosgenin saponins.</title>
        <authorList>
            <person name="Li Y."/>
            <person name="Tan C."/>
            <person name="Li Z."/>
            <person name="Guo J."/>
            <person name="Li S."/>
            <person name="Chen X."/>
            <person name="Wang C."/>
            <person name="Dai X."/>
            <person name="Yang H."/>
            <person name="Song W."/>
            <person name="Hou L."/>
            <person name="Xu J."/>
            <person name="Tong Z."/>
            <person name="Xu A."/>
            <person name="Yuan X."/>
            <person name="Wang W."/>
            <person name="Yang Q."/>
            <person name="Chen L."/>
            <person name="Sun Z."/>
            <person name="Wang K."/>
            <person name="Pan B."/>
            <person name="Chen J."/>
            <person name="Bao Y."/>
            <person name="Liu F."/>
            <person name="Qi X."/>
            <person name="Gang D.R."/>
            <person name="Wen J."/>
            <person name="Li J."/>
        </authorList>
    </citation>
    <scope>NUCLEOTIDE SEQUENCE</scope>
    <source>
        <strain evidence="1">Dzin_1.0</strain>
    </source>
</reference>
<protein>
    <submittedName>
        <fullName evidence="1">Uncharacterized protein</fullName>
    </submittedName>
</protein>
<gene>
    <name evidence="1" type="ORF">J5N97_030077</name>
</gene>